<dbReference type="PROSITE" id="PS51832">
    <property type="entry name" value="HD_GYP"/>
    <property type="match status" value="1"/>
</dbReference>
<dbReference type="Gene3D" id="1.10.3210.10">
    <property type="entry name" value="Hypothetical protein af1432"/>
    <property type="match status" value="1"/>
</dbReference>
<dbReference type="PANTHER" id="PTHR43155:SF2">
    <property type="entry name" value="CYCLIC DI-GMP PHOSPHODIESTERASE PA4108"/>
    <property type="match status" value="1"/>
</dbReference>
<dbReference type="PANTHER" id="PTHR43155">
    <property type="entry name" value="CYCLIC DI-GMP PHOSPHODIESTERASE PA4108-RELATED"/>
    <property type="match status" value="1"/>
</dbReference>
<feature type="domain" description="HD-GYP" evidence="1">
    <location>
        <begin position="106"/>
        <end position="302"/>
    </location>
</feature>
<dbReference type="OrthoDB" id="9798833at2"/>
<dbReference type="Pfam" id="PF13487">
    <property type="entry name" value="HD_5"/>
    <property type="match status" value="1"/>
</dbReference>
<evidence type="ECO:0000313" key="3">
    <source>
        <dbReference type="Proteomes" id="UP000000378"/>
    </source>
</evidence>
<dbReference type="EMBL" id="CP002048">
    <property type="protein sequence ID" value="ADI02908.1"/>
    <property type="molecule type" value="Genomic_DNA"/>
</dbReference>
<protein>
    <submittedName>
        <fullName evidence="2">Metal dependent phosphohydrolase</fullName>
    </submittedName>
</protein>
<dbReference type="InterPro" id="IPR037522">
    <property type="entry name" value="HD_GYP_dom"/>
</dbReference>
<dbReference type="SMART" id="SM00471">
    <property type="entry name" value="HDc"/>
    <property type="match status" value="1"/>
</dbReference>
<evidence type="ECO:0000313" key="2">
    <source>
        <dbReference type="EMBL" id="ADI02908.1"/>
    </source>
</evidence>
<dbReference type="InterPro" id="IPR003607">
    <property type="entry name" value="HD/PDEase_dom"/>
</dbReference>
<accession>D7CJ30</accession>
<reference evidence="2 3" key="2">
    <citation type="journal article" date="2010" name="Stand. Genomic Sci.">
        <title>Complete genome sequence of Syntrophothermus lipocalidus type strain (TGB-C1).</title>
        <authorList>
            <person name="Djao O.D."/>
            <person name="Zhang X."/>
            <person name="Lucas S."/>
            <person name="Lapidus A."/>
            <person name="Del Rio T.G."/>
            <person name="Nolan M."/>
            <person name="Tice H."/>
            <person name="Cheng J.F."/>
            <person name="Han C."/>
            <person name="Tapia R."/>
            <person name="Goodwin L."/>
            <person name="Pitluck S."/>
            <person name="Liolios K."/>
            <person name="Ivanova N."/>
            <person name="Mavromatis K."/>
            <person name="Mikhailova N."/>
            <person name="Ovchinnikova G."/>
            <person name="Pati A."/>
            <person name="Brambilla E."/>
            <person name="Chen A."/>
            <person name="Palaniappan K."/>
            <person name="Land M."/>
            <person name="Hauser L."/>
            <person name="Chang Y.J."/>
            <person name="Jeffries C.D."/>
            <person name="Rohde M."/>
            <person name="Sikorski J."/>
            <person name="Spring S."/>
            <person name="Goker M."/>
            <person name="Detter J.C."/>
            <person name="Woyke T."/>
            <person name="Bristow J."/>
            <person name="Eisen J.A."/>
            <person name="Markowitz V."/>
            <person name="Hugenholtz P."/>
            <person name="Kyrpides N.C."/>
            <person name="Klenk H.P."/>
        </authorList>
    </citation>
    <scope>NUCLEOTIDE SEQUENCE [LARGE SCALE GENOMIC DNA]</scope>
    <source>
        <strain evidence="3">DSM 12680 / TGB-C1</strain>
    </source>
</reference>
<dbReference type="eggNOG" id="COG2206">
    <property type="taxonomic scope" value="Bacteria"/>
</dbReference>
<reference evidence="3" key="1">
    <citation type="journal article" date="2010" name="Stand. Genomic Sci.">
        <title>Complete genome sequence of Syntrophothermus lipocalidus type strain (TGB-C1T).</title>
        <authorList>
            <consortium name="US DOE Joint Genome Institute (JGI-PGF)"/>
            <person name="Djao O."/>
            <person name="Zhang X."/>
            <person name="Lucas S."/>
            <person name="Lapidus A."/>
            <person name="Glavina Del Rio T."/>
            <person name="Nolan M."/>
            <person name="Tice H."/>
            <person name="Cheng J."/>
            <person name="Han C."/>
            <person name="Tapia R."/>
            <person name="Goodwin L."/>
            <person name="Pitluck S."/>
            <person name="Liolios K."/>
            <person name="Ivanova N."/>
            <person name="Mavromatis K."/>
            <person name="Mikhailova N."/>
            <person name="Ovchinnikova G."/>
            <person name="Pati A."/>
            <person name="Brambilla E."/>
            <person name="Chen A."/>
            <person name="Palaniappan K."/>
            <person name="Land M."/>
            <person name="Hauser L."/>
            <person name="Chang Y."/>
            <person name="Jeffries C."/>
            <person name="Rohde M."/>
            <person name="Sikorski J."/>
            <person name="Spring S."/>
            <person name="Goker M."/>
            <person name="Detter J."/>
            <person name="Woyke T."/>
            <person name="Bristow J."/>
            <person name="Eisen J."/>
            <person name="Markowitz V."/>
            <person name="Hugenholtz P."/>
            <person name="Kyrpides N."/>
            <person name="Klenk H."/>
        </authorList>
    </citation>
    <scope>NUCLEOTIDE SEQUENCE [LARGE SCALE GENOMIC DNA]</scope>
    <source>
        <strain evidence="3">DSM 12680 / TGB-C1</strain>
    </source>
</reference>
<dbReference type="KEGG" id="slp:Slip_2166"/>
<dbReference type="Proteomes" id="UP000000378">
    <property type="component" value="Chromosome"/>
</dbReference>
<keyword evidence="3" id="KW-1185">Reference proteome</keyword>
<dbReference type="HOGENOM" id="CLU_000445_92_1_9"/>
<dbReference type="AlphaFoldDB" id="D7CJ30"/>
<dbReference type="STRING" id="643648.Slip_2166"/>
<proteinExistence type="predicted"/>
<name>D7CJ30_SYNLT</name>
<dbReference type="CDD" id="cd00077">
    <property type="entry name" value="HDc"/>
    <property type="match status" value="1"/>
</dbReference>
<organism evidence="2 3">
    <name type="scientific">Syntrophothermus lipocalidus (strain DSM 12680 / TGB-C1)</name>
    <dbReference type="NCBI Taxonomy" id="643648"/>
    <lineage>
        <taxon>Bacteria</taxon>
        <taxon>Bacillati</taxon>
        <taxon>Bacillota</taxon>
        <taxon>Clostridia</taxon>
        <taxon>Eubacteriales</taxon>
        <taxon>Syntrophomonadaceae</taxon>
        <taxon>Syntrophothermus</taxon>
    </lineage>
</organism>
<dbReference type="SUPFAM" id="SSF109604">
    <property type="entry name" value="HD-domain/PDEase-like"/>
    <property type="match status" value="1"/>
</dbReference>
<gene>
    <name evidence="2" type="ordered locus">Slip_2166</name>
</gene>
<evidence type="ECO:0000259" key="1">
    <source>
        <dbReference type="PROSITE" id="PS51832"/>
    </source>
</evidence>
<sequence>MRRVAVELLEPGMIVARSIFDSEGNCLLGAGVTLTDYYIQRLKELGIVSIYVEDDLFDSLGEIKEPISEQTRLETIKEVRKNFQALEANRRINTRHVKKMVDTILDELMSNREVLINLSDIRTYDDYTFSHSCNVCVLSLLTGITLGYNELKLKELGIGALLHDIGKIRVSKELLNKRGELTKNEYAEIKKHAAYGFDILRTYEDIPLLSAHIAFQHHERWDGKGYPRGLNQEQIHEYARIVAVADVYDALLADRPYRSAYSINQAVAILNHMSGLYFEPRILAALVSNVAVYPIGSVVMLNTGEIGVVVDVNRNAPTRPVVRVVFDRRLLRLKNPHEVDLSNLSTVYIARVLTEQDIIHLKSGTFVPQDASDTTQE</sequence>
<dbReference type="RefSeq" id="WP_013176310.1">
    <property type="nucleotide sequence ID" value="NC_014220.1"/>
</dbReference>